<dbReference type="InterPro" id="IPR036869">
    <property type="entry name" value="J_dom_sf"/>
</dbReference>
<feature type="domain" description="J" evidence="3">
    <location>
        <begin position="76"/>
        <end position="139"/>
    </location>
</feature>
<dbReference type="SMART" id="SM00271">
    <property type="entry name" value="DnaJ"/>
    <property type="match status" value="1"/>
</dbReference>
<name>A0A9P6E789_9AGAR</name>
<comment type="caution">
    <text evidence="4">The sequence shown here is derived from an EMBL/GenBank/DDBJ whole genome shotgun (WGS) entry which is preliminary data.</text>
</comment>
<evidence type="ECO:0000313" key="4">
    <source>
        <dbReference type="EMBL" id="KAF9523836.1"/>
    </source>
</evidence>
<dbReference type="SUPFAM" id="SSF46565">
    <property type="entry name" value="Chaperone J-domain"/>
    <property type="match status" value="1"/>
</dbReference>
<dbReference type="GO" id="GO:0005783">
    <property type="term" value="C:endoplasmic reticulum"/>
    <property type="evidence" value="ECO:0007669"/>
    <property type="project" value="TreeGrafter"/>
</dbReference>
<dbReference type="CDD" id="cd06257">
    <property type="entry name" value="DnaJ"/>
    <property type="match status" value="1"/>
</dbReference>
<dbReference type="AlphaFoldDB" id="A0A9P6E789"/>
<feature type="transmembrane region" description="Helical" evidence="2">
    <location>
        <begin position="192"/>
        <end position="211"/>
    </location>
</feature>
<dbReference type="InterPro" id="IPR001623">
    <property type="entry name" value="DnaJ_domain"/>
</dbReference>
<evidence type="ECO:0000259" key="3">
    <source>
        <dbReference type="PROSITE" id="PS50076"/>
    </source>
</evidence>
<dbReference type="PANTHER" id="PTHR44360:SF1">
    <property type="entry name" value="DNAJ HOMOLOG SUBFAMILY B MEMBER 9"/>
    <property type="match status" value="1"/>
</dbReference>
<feature type="non-terminal residue" evidence="4">
    <location>
        <position position="373"/>
    </location>
</feature>
<dbReference type="GO" id="GO:0051787">
    <property type="term" value="F:misfolded protein binding"/>
    <property type="evidence" value="ECO:0007669"/>
    <property type="project" value="TreeGrafter"/>
</dbReference>
<dbReference type="PANTHER" id="PTHR44360">
    <property type="entry name" value="DNAJ HOMOLOG SUBFAMILY B MEMBER 9"/>
    <property type="match status" value="1"/>
</dbReference>
<keyword evidence="2" id="KW-0812">Transmembrane</keyword>
<feature type="transmembrane region" description="Helical" evidence="2">
    <location>
        <begin position="6"/>
        <end position="29"/>
    </location>
</feature>
<sequence>MGSLNFLFSLFGWTFIPDLATRNLLKFLYQRSPIRVAQPQPGSFQQRKHYIIVYSLVICGYMIWTIIQSSNNMPPNFYEILGVRPDVDETGLKLAFRAFAKKYHPDRVGPKGEQLFMYVRDAYEALKDPAVRFAYDRFGPDAAGWRKQCKTTREFLRQGLMVSSGYHIFSGIALLFWSAIGKPSSVSFWRYILYFSLLAVELSFILSPFPATPGSFLPPSDPTSMLLPTSSAILQRLWPNRVPYQHILFLHQVFMFFTVALTRVVPQFTTLLGNDDAGARELEPLERAIWERIYGAVAIADREASVILHSIVHSPYHDPTFAAMYPATPQRTMKALEDLTPEMEAMVIEANIKNQREGPIGKAWRAVLSRNPS</sequence>
<proteinExistence type="predicted"/>
<reference evidence="4" key="1">
    <citation type="submission" date="2020-11" db="EMBL/GenBank/DDBJ databases">
        <authorList>
            <consortium name="DOE Joint Genome Institute"/>
            <person name="Ahrendt S."/>
            <person name="Riley R."/>
            <person name="Andreopoulos W."/>
            <person name="Labutti K."/>
            <person name="Pangilinan J."/>
            <person name="Ruiz-Duenas F.J."/>
            <person name="Barrasa J.M."/>
            <person name="Sanchez-Garcia M."/>
            <person name="Camarero S."/>
            <person name="Miyauchi S."/>
            <person name="Serrano A."/>
            <person name="Linde D."/>
            <person name="Babiker R."/>
            <person name="Drula E."/>
            <person name="Ayuso-Fernandez I."/>
            <person name="Pacheco R."/>
            <person name="Padilla G."/>
            <person name="Ferreira P."/>
            <person name="Barriuso J."/>
            <person name="Kellner H."/>
            <person name="Castanera R."/>
            <person name="Alfaro M."/>
            <person name="Ramirez L."/>
            <person name="Pisabarro A.G."/>
            <person name="Kuo A."/>
            <person name="Tritt A."/>
            <person name="Lipzen A."/>
            <person name="He G."/>
            <person name="Yan M."/>
            <person name="Ng V."/>
            <person name="Cullen D."/>
            <person name="Martin F."/>
            <person name="Rosso M.-N."/>
            <person name="Henrissat B."/>
            <person name="Hibbett D."/>
            <person name="Martinez A.T."/>
            <person name="Grigoriev I.V."/>
        </authorList>
    </citation>
    <scope>NUCLEOTIDE SEQUENCE</scope>
    <source>
        <strain evidence="4">CBS 506.95</strain>
    </source>
</reference>
<organism evidence="4 5">
    <name type="scientific">Crepidotus variabilis</name>
    <dbReference type="NCBI Taxonomy" id="179855"/>
    <lineage>
        <taxon>Eukaryota</taxon>
        <taxon>Fungi</taxon>
        <taxon>Dikarya</taxon>
        <taxon>Basidiomycota</taxon>
        <taxon>Agaricomycotina</taxon>
        <taxon>Agaricomycetes</taxon>
        <taxon>Agaricomycetidae</taxon>
        <taxon>Agaricales</taxon>
        <taxon>Agaricineae</taxon>
        <taxon>Crepidotaceae</taxon>
        <taxon>Crepidotus</taxon>
    </lineage>
</organism>
<dbReference type="Proteomes" id="UP000807306">
    <property type="component" value="Unassembled WGS sequence"/>
</dbReference>
<keyword evidence="2" id="KW-1133">Transmembrane helix</keyword>
<dbReference type="Pfam" id="PF00226">
    <property type="entry name" value="DnaJ"/>
    <property type="match status" value="1"/>
</dbReference>
<dbReference type="GO" id="GO:0036503">
    <property type="term" value="P:ERAD pathway"/>
    <property type="evidence" value="ECO:0007669"/>
    <property type="project" value="TreeGrafter"/>
</dbReference>
<dbReference type="OrthoDB" id="10250354at2759"/>
<accession>A0A9P6E789</accession>
<evidence type="ECO:0000256" key="2">
    <source>
        <dbReference type="SAM" id="Phobius"/>
    </source>
</evidence>
<dbReference type="PROSITE" id="PS50076">
    <property type="entry name" value="DNAJ_2"/>
    <property type="match status" value="1"/>
</dbReference>
<gene>
    <name evidence="4" type="ORF">CPB83DRAFT_798733</name>
</gene>
<feature type="transmembrane region" description="Helical" evidence="2">
    <location>
        <begin position="160"/>
        <end position="180"/>
    </location>
</feature>
<dbReference type="GO" id="GO:0051087">
    <property type="term" value="F:protein-folding chaperone binding"/>
    <property type="evidence" value="ECO:0007669"/>
    <property type="project" value="TreeGrafter"/>
</dbReference>
<keyword evidence="5" id="KW-1185">Reference proteome</keyword>
<dbReference type="InterPro" id="IPR051948">
    <property type="entry name" value="Hsp70_co-chaperone_J-domain"/>
</dbReference>
<keyword evidence="2" id="KW-0472">Membrane</keyword>
<protein>
    <recommendedName>
        <fullName evidence="3">J domain-containing protein</fullName>
    </recommendedName>
</protein>
<evidence type="ECO:0000256" key="1">
    <source>
        <dbReference type="ARBA" id="ARBA00023186"/>
    </source>
</evidence>
<dbReference type="Gene3D" id="1.10.287.110">
    <property type="entry name" value="DnaJ domain"/>
    <property type="match status" value="1"/>
</dbReference>
<keyword evidence="1" id="KW-0143">Chaperone</keyword>
<evidence type="ECO:0000313" key="5">
    <source>
        <dbReference type="Proteomes" id="UP000807306"/>
    </source>
</evidence>
<feature type="transmembrane region" description="Helical" evidence="2">
    <location>
        <begin position="50"/>
        <end position="67"/>
    </location>
</feature>
<dbReference type="EMBL" id="MU157909">
    <property type="protein sequence ID" value="KAF9523836.1"/>
    <property type="molecule type" value="Genomic_DNA"/>
</dbReference>